<evidence type="ECO:0000256" key="1">
    <source>
        <dbReference type="SAM" id="MobiDB-lite"/>
    </source>
</evidence>
<sequence length="93" mass="10557">MDHRLKTFAFKSLSPLPAQGGVKLCHLLQNFSENKETSTESVDYNLAENRIYPVLPDSQIVFLHFISEPVTKPDYKSFTEQEPSVGSINQRNS</sequence>
<keyword evidence="3" id="KW-1185">Reference proteome</keyword>
<comment type="caution">
    <text evidence="2">The sequence shown here is derived from an EMBL/GenBank/DDBJ whole genome shotgun (WGS) entry which is preliminary data.</text>
</comment>
<protein>
    <submittedName>
        <fullName evidence="2">Uncharacterized protein</fullName>
    </submittedName>
</protein>
<feature type="compositionally biased region" description="Polar residues" evidence="1">
    <location>
        <begin position="80"/>
        <end position="93"/>
    </location>
</feature>
<reference evidence="2" key="1">
    <citation type="submission" date="2020-02" db="EMBL/GenBank/DDBJ databases">
        <title>Flavobacterium sp. genome.</title>
        <authorList>
            <person name="Jung H.S."/>
            <person name="Baek J.H."/>
            <person name="Jeon C.O."/>
        </authorList>
    </citation>
    <scope>NUCLEOTIDE SEQUENCE</scope>
    <source>
        <strain evidence="2">SE-s28</strain>
    </source>
</reference>
<gene>
    <name evidence="2" type="ORF">G6047_10060</name>
</gene>
<name>A0A972JGN3_9FLAO</name>
<organism evidence="2 3">
    <name type="scientific">Flavobacterium silvaticum</name>
    <dbReference type="NCBI Taxonomy" id="1852020"/>
    <lineage>
        <taxon>Bacteria</taxon>
        <taxon>Pseudomonadati</taxon>
        <taxon>Bacteroidota</taxon>
        <taxon>Flavobacteriia</taxon>
        <taxon>Flavobacteriales</taxon>
        <taxon>Flavobacteriaceae</taxon>
        <taxon>Flavobacterium</taxon>
    </lineage>
</organism>
<feature type="region of interest" description="Disordered" evidence="1">
    <location>
        <begin position="74"/>
        <end position="93"/>
    </location>
</feature>
<dbReference type="RefSeq" id="WP_169527477.1">
    <property type="nucleotide sequence ID" value="NZ_JAAMPU010000105.1"/>
</dbReference>
<evidence type="ECO:0000313" key="2">
    <source>
        <dbReference type="EMBL" id="NMH28376.1"/>
    </source>
</evidence>
<dbReference type="EMBL" id="JAAMPU010000105">
    <property type="protein sequence ID" value="NMH28376.1"/>
    <property type="molecule type" value="Genomic_DNA"/>
</dbReference>
<accession>A0A972JGN3</accession>
<dbReference type="Proteomes" id="UP000712080">
    <property type="component" value="Unassembled WGS sequence"/>
</dbReference>
<proteinExistence type="predicted"/>
<evidence type="ECO:0000313" key="3">
    <source>
        <dbReference type="Proteomes" id="UP000712080"/>
    </source>
</evidence>
<dbReference type="AlphaFoldDB" id="A0A972JGN3"/>